<dbReference type="EMBL" id="SGJB01000016">
    <property type="protein sequence ID" value="TQQ84087.1"/>
    <property type="molecule type" value="Genomic_DNA"/>
</dbReference>
<evidence type="ECO:0000256" key="1">
    <source>
        <dbReference type="ARBA" id="ARBA00010555"/>
    </source>
</evidence>
<dbReference type="InterPro" id="IPR041796">
    <property type="entry name" value="Mre11_N"/>
</dbReference>
<accession>A0A544QTS5</accession>
<keyword evidence="9" id="KW-1185">Reference proteome</keyword>
<dbReference type="InterPro" id="IPR029052">
    <property type="entry name" value="Metallo-depent_PP-like"/>
</dbReference>
<evidence type="ECO:0000256" key="5">
    <source>
        <dbReference type="ARBA" id="ARBA00022839"/>
    </source>
</evidence>
<comment type="similarity">
    <text evidence="1 6">Belongs to the SbcD family.</text>
</comment>
<feature type="domain" description="Calcineurin-like phosphoesterase" evidence="7">
    <location>
        <begin position="1"/>
        <end position="238"/>
    </location>
</feature>
<dbReference type="RefSeq" id="WP_142536442.1">
    <property type="nucleotide sequence ID" value="NZ_SGJB01000016.1"/>
</dbReference>
<name>A0A544QTS5_9FIRM</name>
<dbReference type="NCBIfam" id="TIGR00619">
    <property type="entry name" value="sbcd"/>
    <property type="match status" value="1"/>
</dbReference>
<dbReference type="OrthoDB" id="9773856at2"/>
<dbReference type="PANTHER" id="PTHR30337">
    <property type="entry name" value="COMPONENT OF ATP-DEPENDENT DSDNA EXONUCLEASE"/>
    <property type="match status" value="1"/>
</dbReference>
<evidence type="ECO:0000313" key="8">
    <source>
        <dbReference type="EMBL" id="TQQ84087.1"/>
    </source>
</evidence>
<dbReference type="GO" id="GO:0004519">
    <property type="term" value="F:endonuclease activity"/>
    <property type="evidence" value="ECO:0007669"/>
    <property type="project" value="UniProtKB-KW"/>
</dbReference>
<dbReference type="InterPro" id="IPR004593">
    <property type="entry name" value="SbcD"/>
</dbReference>
<evidence type="ECO:0000256" key="3">
    <source>
        <dbReference type="ARBA" id="ARBA00022722"/>
    </source>
</evidence>
<dbReference type="GO" id="GO:0006260">
    <property type="term" value="P:DNA replication"/>
    <property type="evidence" value="ECO:0007669"/>
    <property type="project" value="UniProtKB-KW"/>
</dbReference>
<evidence type="ECO:0000256" key="2">
    <source>
        <dbReference type="ARBA" id="ARBA00013365"/>
    </source>
</evidence>
<keyword evidence="6" id="KW-0235">DNA replication</keyword>
<comment type="caution">
    <text evidence="8">The sequence shown here is derived from an EMBL/GenBank/DDBJ whole genome shotgun (WGS) entry which is preliminary data.</text>
</comment>
<comment type="subunit">
    <text evidence="6">Heterodimer of SbcC and SbcD.</text>
</comment>
<keyword evidence="6" id="KW-0255">Endonuclease</keyword>
<keyword evidence="3 6" id="KW-0540">Nuclease</keyword>
<proteinExistence type="inferred from homology"/>
<evidence type="ECO:0000259" key="7">
    <source>
        <dbReference type="Pfam" id="PF00149"/>
    </source>
</evidence>
<keyword evidence="6" id="KW-0233">DNA recombination</keyword>
<dbReference type="InterPro" id="IPR050535">
    <property type="entry name" value="DNA_Repair-Maintenance_Comp"/>
</dbReference>
<protein>
    <recommendedName>
        <fullName evidence="2 6">Nuclease SbcCD subunit D</fullName>
    </recommendedName>
</protein>
<dbReference type="SUPFAM" id="SSF56300">
    <property type="entry name" value="Metallo-dependent phosphatases"/>
    <property type="match status" value="1"/>
</dbReference>
<dbReference type="Proteomes" id="UP000317863">
    <property type="component" value="Unassembled WGS sequence"/>
</dbReference>
<dbReference type="GO" id="GO:0008408">
    <property type="term" value="F:3'-5' exonuclease activity"/>
    <property type="evidence" value="ECO:0007669"/>
    <property type="project" value="InterPro"/>
</dbReference>
<dbReference type="Pfam" id="PF00149">
    <property type="entry name" value="Metallophos"/>
    <property type="match status" value="1"/>
</dbReference>
<dbReference type="CDD" id="cd00840">
    <property type="entry name" value="MPP_Mre11_N"/>
    <property type="match status" value="1"/>
</dbReference>
<keyword evidence="5 6" id="KW-0269">Exonuclease</keyword>
<keyword evidence="4 6" id="KW-0378">Hydrolase</keyword>
<dbReference type="GO" id="GO:0006310">
    <property type="term" value="P:DNA recombination"/>
    <property type="evidence" value="ECO:0007669"/>
    <property type="project" value="UniProtKB-KW"/>
</dbReference>
<comment type="function">
    <text evidence="6">SbcCD cleaves DNA hairpin structures. These structures can inhibit DNA replication and are intermediates in certain DNA recombination reactions. The complex acts as a 3'-&gt;5' double strand exonuclease that can open hairpins. It also has a 5' single-strand endonuclease activity.</text>
</comment>
<evidence type="ECO:0000256" key="6">
    <source>
        <dbReference type="RuleBase" id="RU363069"/>
    </source>
</evidence>
<dbReference type="AlphaFoldDB" id="A0A544QTS5"/>
<organism evidence="8 9">
    <name type="scientific">Peptacetobacter hominis</name>
    <dbReference type="NCBI Taxonomy" id="2743610"/>
    <lineage>
        <taxon>Bacteria</taxon>
        <taxon>Bacillati</taxon>
        <taxon>Bacillota</taxon>
        <taxon>Clostridia</taxon>
        <taxon>Peptostreptococcales</taxon>
        <taxon>Peptostreptococcaceae</taxon>
        <taxon>Peptacetobacter</taxon>
    </lineage>
</organism>
<gene>
    <name evidence="6 8" type="primary">sbcD</name>
    <name evidence="8" type="ORF">EXD82_08260</name>
</gene>
<evidence type="ECO:0000313" key="9">
    <source>
        <dbReference type="Proteomes" id="UP000317863"/>
    </source>
</evidence>
<dbReference type="PANTHER" id="PTHR30337:SF0">
    <property type="entry name" value="NUCLEASE SBCCD SUBUNIT D"/>
    <property type="match status" value="1"/>
</dbReference>
<dbReference type="InterPro" id="IPR004843">
    <property type="entry name" value="Calcineurin-like_PHP"/>
</dbReference>
<sequence>MRFIHTSDWHLGKNLEGHPRIDEQRKFCEDFVKIVKEKDVDMVIIAGDIYDTANPPAEAERLFYKTVSEIASNGQRCVVVIAGNHDSPDRISAASNLAFEQGILIFGYPLSKTYTGKFDGFEIIDAKEGMTTIKIKDEEIKLLTLPYPSEKRLNDAFGATSDEERQMTYSQKVGDIFRNLQKEFREDTINIAVSHIFVAGGESSDSERQIQLGGSLLVERRDLPNRAQYTALGHLHKPQKGSELGCVYYSGSPLQYSKSERIYSKGAKLVELHPGEKAIVEDIMFKNYKPIEVFKCRGISDAIEVSEKNSGREIWSYFEIETDEVISQENIKILKGNLKDIIEIKPIMKEIEREIKYTDIRKKSMAELFRDFYRFSRNAEPSGELMSMFMEIAGEGGEE</sequence>
<reference evidence="8 9" key="1">
    <citation type="submission" date="2019-02" db="EMBL/GenBank/DDBJ databases">
        <title>Peptostreptococcaceae bacterium ZHW00191 nov., a new bacterium isolated from the human gut.</title>
        <authorList>
            <person name="Zhou H.-W."/>
            <person name="Chen X.-J."/>
        </authorList>
    </citation>
    <scope>NUCLEOTIDE SEQUENCE [LARGE SCALE GENOMIC DNA]</scope>
    <source>
        <strain evidence="8 9">ZHW00191</strain>
    </source>
</reference>
<dbReference type="Gene3D" id="3.60.21.10">
    <property type="match status" value="1"/>
</dbReference>
<evidence type="ECO:0000256" key="4">
    <source>
        <dbReference type="ARBA" id="ARBA00022801"/>
    </source>
</evidence>